<dbReference type="EMBL" id="CAJOBH010000102">
    <property type="protein sequence ID" value="CAF3760261.1"/>
    <property type="molecule type" value="Genomic_DNA"/>
</dbReference>
<gene>
    <name evidence="1" type="ORF">BYL167_LOCUS822</name>
</gene>
<comment type="caution">
    <text evidence="1">The sequence shown here is derived from an EMBL/GenBank/DDBJ whole genome shotgun (WGS) entry which is preliminary data.</text>
</comment>
<evidence type="ECO:0000313" key="1">
    <source>
        <dbReference type="EMBL" id="CAF3760261.1"/>
    </source>
</evidence>
<dbReference type="AlphaFoldDB" id="A0A8S2IMD9"/>
<sequence>MASSGEIDWNDVEIKPYCEFLDGFRTNTAFQQQDRDKLLNLASSLTSFFDYTGISNLAQNKIANESITTHRLPMVSNGTILETNDNLTALPVVIEDEAFDWDSIT</sequence>
<evidence type="ECO:0000313" key="2">
    <source>
        <dbReference type="Proteomes" id="UP000681967"/>
    </source>
</evidence>
<organism evidence="1 2">
    <name type="scientific">Rotaria magnacalcarata</name>
    <dbReference type="NCBI Taxonomy" id="392030"/>
    <lineage>
        <taxon>Eukaryota</taxon>
        <taxon>Metazoa</taxon>
        <taxon>Spiralia</taxon>
        <taxon>Gnathifera</taxon>
        <taxon>Rotifera</taxon>
        <taxon>Eurotatoria</taxon>
        <taxon>Bdelloidea</taxon>
        <taxon>Philodinida</taxon>
        <taxon>Philodinidae</taxon>
        <taxon>Rotaria</taxon>
    </lineage>
</organism>
<name>A0A8S2IMD9_9BILA</name>
<reference evidence="1" key="1">
    <citation type="submission" date="2021-02" db="EMBL/GenBank/DDBJ databases">
        <authorList>
            <person name="Nowell W R."/>
        </authorList>
    </citation>
    <scope>NUCLEOTIDE SEQUENCE</scope>
</reference>
<protein>
    <submittedName>
        <fullName evidence="1">Uncharacterized protein</fullName>
    </submittedName>
</protein>
<proteinExistence type="predicted"/>
<accession>A0A8S2IMD9</accession>
<dbReference type="Proteomes" id="UP000681967">
    <property type="component" value="Unassembled WGS sequence"/>
</dbReference>